<dbReference type="PRINTS" id="PR01095">
    <property type="entry name" value="TASKCHANNEL"/>
</dbReference>
<keyword evidence="3 12" id="KW-0813">Transport</keyword>
<dbReference type="Proteomes" id="UP001249851">
    <property type="component" value="Unassembled WGS sequence"/>
</dbReference>
<keyword evidence="8 13" id="KW-1133">Transmembrane helix</keyword>
<evidence type="ECO:0000256" key="9">
    <source>
        <dbReference type="ARBA" id="ARBA00023065"/>
    </source>
</evidence>
<dbReference type="GO" id="GO:0005886">
    <property type="term" value="C:plasma membrane"/>
    <property type="evidence" value="ECO:0007669"/>
    <property type="project" value="TreeGrafter"/>
</dbReference>
<feature type="domain" description="Potassium channel" evidence="14">
    <location>
        <begin position="173"/>
        <end position="250"/>
    </location>
</feature>
<keyword evidence="11 12" id="KW-0407">Ion channel</keyword>
<feature type="transmembrane region" description="Helical" evidence="13">
    <location>
        <begin position="224"/>
        <end position="250"/>
    </location>
</feature>
<evidence type="ECO:0000256" key="3">
    <source>
        <dbReference type="ARBA" id="ARBA00022448"/>
    </source>
</evidence>
<dbReference type="PANTHER" id="PTHR11003:SF345">
    <property type="entry name" value="TWIK FAMILY OF POTASSIUM CHANNELS PROTEIN 18"/>
    <property type="match status" value="1"/>
</dbReference>
<dbReference type="GO" id="GO:0030322">
    <property type="term" value="P:stabilization of membrane potential"/>
    <property type="evidence" value="ECO:0007669"/>
    <property type="project" value="TreeGrafter"/>
</dbReference>
<proteinExistence type="inferred from homology"/>
<evidence type="ECO:0000256" key="10">
    <source>
        <dbReference type="ARBA" id="ARBA00023136"/>
    </source>
</evidence>
<dbReference type="PRINTS" id="PR01333">
    <property type="entry name" value="2POREKCHANEL"/>
</dbReference>
<dbReference type="Pfam" id="PF07885">
    <property type="entry name" value="Ion_trans_2"/>
    <property type="match status" value="2"/>
</dbReference>
<evidence type="ECO:0000256" key="11">
    <source>
        <dbReference type="ARBA" id="ARBA00023303"/>
    </source>
</evidence>
<evidence type="ECO:0000256" key="6">
    <source>
        <dbReference type="ARBA" id="ARBA00022826"/>
    </source>
</evidence>
<evidence type="ECO:0000256" key="7">
    <source>
        <dbReference type="ARBA" id="ARBA00022958"/>
    </source>
</evidence>
<reference evidence="15" key="2">
    <citation type="journal article" date="2023" name="Science">
        <title>Genomic signatures of disease resistance in endangered staghorn corals.</title>
        <authorList>
            <person name="Vollmer S.V."/>
            <person name="Selwyn J.D."/>
            <person name="Despard B.A."/>
            <person name="Roesel C.L."/>
        </authorList>
    </citation>
    <scope>NUCLEOTIDE SEQUENCE</scope>
    <source>
        <strain evidence="15">K2</strain>
    </source>
</reference>
<keyword evidence="16" id="KW-1185">Reference proteome</keyword>
<feature type="transmembrane region" description="Helical" evidence="13">
    <location>
        <begin position="12"/>
        <end position="32"/>
    </location>
</feature>
<reference evidence="15" key="1">
    <citation type="journal article" date="2023" name="G3 (Bethesda)">
        <title>Whole genome assembly and annotation of the endangered Caribbean coral Acropora cervicornis.</title>
        <authorList>
            <person name="Selwyn J.D."/>
            <person name="Vollmer S.V."/>
        </authorList>
    </citation>
    <scope>NUCLEOTIDE SEQUENCE</scope>
    <source>
        <strain evidence="15">K2</strain>
    </source>
</reference>
<dbReference type="SUPFAM" id="SSF81324">
    <property type="entry name" value="Voltage-gated potassium channels"/>
    <property type="match status" value="2"/>
</dbReference>
<evidence type="ECO:0000313" key="15">
    <source>
        <dbReference type="EMBL" id="KAK2556761.1"/>
    </source>
</evidence>
<feature type="transmembrane region" description="Helical" evidence="13">
    <location>
        <begin position="112"/>
        <end position="132"/>
    </location>
</feature>
<keyword evidence="9 12" id="KW-0406">Ion transport</keyword>
<accession>A0AAD9Q9B3</accession>
<keyword evidence="10 13" id="KW-0472">Membrane</keyword>
<name>A0AAD9Q9B3_ACRCE</name>
<evidence type="ECO:0000256" key="5">
    <source>
        <dbReference type="ARBA" id="ARBA00022692"/>
    </source>
</evidence>
<sequence>MASIGSLLKKTIFRVFAFAIMVTVGSFVFSILEREHAENTTKSSKATLAKLRKDMALKYNMTKAEFDSFAGRSHEVLGQIGSPKWDYVDSLRFAFETLTTIGYGAITPSTEAGQGLCITFALLGIPVTILAFQAVGELISRGISAIIAKTDKHCFNRKPSNVEAKTTVVTCVLMIAMLVSGAGLQMLLEDRSFVVGLYFWFVTFATVGYGDYLPGKYSALSLKVTISLIWTTLGLCVVSSVLNAIAAFLAKRQASSFDACACYCTCDEQDWKSGEGDEKDYSDVNCKENMAYEKNGTMKVNGNRNWKKTPGHYCKRPNLYRSMTYV</sequence>
<keyword evidence="5 12" id="KW-0812">Transmembrane</keyword>
<dbReference type="PANTHER" id="PTHR11003">
    <property type="entry name" value="POTASSIUM CHANNEL, SUBFAMILY K"/>
    <property type="match status" value="1"/>
</dbReference>
<evidence type="ECO:0000256" key="8">
    <source>
        <dbReference type="ARBA" id="ARBA00022989"/>
    </source>
</evidence>
<evidence type="ECO:0000313" key="16">
    <source>
        <dbReference type="Proteomes" id="UP001249851"/>
    </source>
</evidence>
<gene>
    <name evidence="15" type="ORF">P5673_021321</name>
</gene>
<evidence type="ECO:0000259" key="14">
    <source>
        <dbReference type="Pfam" id="PF07885"/>
    </source>
</evidence>
<evidence type="ECO:0000256" key="1">
    <source>
        <dbReference type="ARBA" id="ARBA00004141"/>
    </source>
</evidence>
<dbReference type="InterPro" id="IPR003092">
    <property type="entry name" value="2pore_dom_K_chnl_TASK"/>
</dbReference>
<feature type="transmembrane region" description="Helical" evidence="13">
    <location>
        <begin position="193"/>
        <end position="212"/>
    </location>
</feature>
<feature type="domain" description="Potassium channel" evidence="14">
    <location>
        <begin position="82"/>
        <end position="140"/>
    </location>
</feature>
<keyword evidence="4" id="KW-0633">Potassium transport</keyword>
<dbReference type="GO" id="GO:0015271">
    <property type="term" value="F:outward rectifier potassium channel activity"/>
    <property type="evidence" value="ECO:0007669"/>
    <property type="project" value="TreeGrafter"/>
</dbReference>
<comment type="similarity">
    <text evidence="2 12">Belongs to the two pore domain potassium channel (TC 1.A.1.8) family.</text>
</comment>
<evidence type="ECO:0000256" key="13">
    <source>
        <dbReference type="SAM" id="Phobius"/>
    </source>
</evidence>
<dbReference type="GO" id="GO:0022841">
    <property type="term" value="F:potassium ion leak channel activity"/>
    <property type="evidence" value="ECO:0007669"/>
    <property type="project" value="TreeGrafter"/>
</dbReference>
<dbReference type="InterPro" id="IPR003280">
    <property type="entry name" value="2pore_dom_K_chnl"/>
</dbReference>
<dbReference type="InterPro" id="IPR013099">
    <property type="entry name" value="K_chnl_dom"/>
</dbReference>
<evidence type="ECO:0000256" key="4">
    <source>
        <dbReference type="ARBA" id="ARBA00022538"/>
    </source>
</evidence>
<dbReference type="EMBL" id="JARQWQ010000054">
    <property type="protein sequence ID" value="KAK2556761.1"/>
    <property type="molecule type" value="Genomic_DNA"/>
</dbReference>
<feature type="transmembrane region" description="Helical" evidence="13">
    <location>
        <begin position="167"/>
        <end position="187"/>
    </location>
</feature>
<comment type="caution">
    <text evidence="15">The sequence shown here is derived from an EMBL/GenBank/DDBJ whole genome shotgun (WGS) entry which is preliminary data.</text>
</comment>
<dbReference type="Gene3D" id="1.10.287.70">
    <property type="match status" value="1"/>
</dbReference>
<dbReference type="AlphaFoldDB" id="A0AAD9Q9B3"/>
<keyword evidence="7" id="KW-0630">Potassium</keyword>
<evidence type="ECO:0000256" key="12">
    <source>
        <dbReference type="RuleBase" id="RU003857"/>
    </source>
</evidence>
<evidence type="ECO:0000256" key="2">
    <source>
        <dbReference type="ARBA" id="ARBA00006666"/>
    </source>
</evidence>
<comment type="subcellular location">
    <subcellularLocation>
        <location evidence="1">Membrane</location>
        <topology evidence="1">Multi-pass membrane protein</topology>
    </subcellularLocation>
</comment>
<keyword evidence="6" id="KW-0631">Potassium channel</keyword>
<organism evidence="15 16">
    <name type="scientific">Acropora cervicornis</name>
    <name type="common">Staghorn coral</name>
    <dbReference type="NCBI Taxonomy" id="6130"/>
    <lineage>
        <taxon>Eukaryota</taxon>
        <taxon>Metazoa</taxon>
        <taxon>Cnidaria</taxon>
        <taxon>Anthozoa</taxon>
        <taxon>Hexacorallia</taxon>
        <taxon>Scleractinia</taxon>
        <taxon>Astrocoeniina</taxon>
        <taxon>Acroporidae</taxon>
        <taxon>Acropora</taxon>
    </lineage>
</organism>
<protein>
    <submittedName>
        <fullName evidence="15">Potassium channel subfamily K member 9</fullName>
    </submittedName>
</protein>